<dbReference type="InterPro" id="IPR049177">
    <property type="entry name" value="MgtC_SapB_SrpB_YhiD_N"/>
</dbReference>
<reference evidence="4 5" key="1">
    <citation type="submission" date="2017-11" db="EMBL/GenBank/DDBJ databases">
        <title>Animal gut microbial communities from fecal samples from Wisconsin, USA.</title>
        <authorList>
            <person name="Neumann A."/>
        </authorList>
    </citation>
    <scope>NUCLEOTIDE SEQUENCE [LARGE SCALE GENOMIC DNA]</scope>
    <source>
        <strain evidence="4 5">UWS3</strain>
    </source>
</reference>
<sequence>MGMELSTFYRLACALAIGLIIGLQRENTYPTEEEIRSAGIRTFSITSVLGALAALMSIQMGSAAPFVGMLIVLGLVLAAMHISSSSRFQGGITTSVSMIAVFMLGGLCQYGKILESVAVAVGVLGLLALKDPLHSFAHQVSKEDILATLKFALISAVILPILPEKAYGPPGLEVLSPYKIWIFVCLISGISFIGYFLIKWIGPGKGIGLTGFLGGLASSLALTLNLSQRSKQNPEFSSSLTTGIVIAWSVMYLRIYLICILLLPSIAGKLAVALLVPPIPGLLYAYYLYRRNRRLHPVQMTNFTNPFELLPSIKFGFIFAAVLFLANAAQKYFGSDALFISSFITGLASMDAITLSVLDMTKQGSVVLGPAAKAIAVAGLANTLCKGVLACIFGDREMRRLIIPAVGIISVVSLPIIFWAL</sequence>
<keyword evidence="5" id="KW-1185">Reference proteome</keyword>
<feature type="transmembrane region" description="Helical" evidence="1">
    <location>
        <begin position="178"/>
        <end position="198"/>
    </location>
</feature>
<dbReference type="Pfam" id="PF13194">
    <property type="entry name" value="DUF4010"/>
    <property type="match status" value="1"/>
</dbReference>
<dbReference type="InterPro" id="IPR025105">
    <property type="entry name" value="DUF4010"/>
</dbReference>
<keyword evidence="1" id="KW-0472">Membrane</keyword>
<proteinExistence type="predicted"/>
<feature type="transmembrane region" description="Helical" evidence="1">
    <location>
        <begin position="338"/>
        <end position="358"/>
    </location>
</feature>
<accession>A0A2M9AAP5</accession>
<feature type="transmembrane region" description="Helical" evidence="1">
    <location>
        <begin position="113"/>
        <end position="133"/>
    </location>
</feature>
<feature type="transmembrane region" description="Helical" evidence="1">
    <location>
        <begin position="244"/>
        <end position="263"/>
    </location>
</feature>
<feature type="transmembrane region" description="Helical" evidence="1">
    <location>
        <begin position="207"/>
        <end position="224"/>
    </location>
</feature>
<evidence type="ECO:0000259" key="2">
    <source>
        <dbReference type="Pfam" id="PF02308"/>
    </source>
</evidence>
<feature type="domain" description="MgtC/SapB/SrpB/YhiD N-terminal" evidence="2">
    <location>
        <begin position="11"/>
        <end position="135"/>
    </location>
</feature>
<evidence type="ECO:0000259" key="3">
    <source>
        <dbReference type="Pfam" id="PF13194"/>
    </source>
</evidence>
<feature type="transmembrane region" description="Helical" evidence="1">
    <location>
        <begin position="401"/>
        <end position="420"/>
    </location>
</feature>
<feature type="domain" description="DUF4010" evidence="3">
    <location>
        <begin position="186"/>
        <end position="394"/>
    </location>
</feature>
<comment type="caution">
    <text evidence="4">The sequence shown here is derived from an EMBL/GenBank/DDBJ whole genome shotgun (WGS) entry which is preliminary data.</text>
</comment>
<dbReference type="PANTHER" id="PTHR39084">
    <property type="entry name" value="MEMBRANE PROTEIN-RELATED"/>
    <property type="match status" value="1"/>
</dbReference>
<feature type="transmembrane region" description="Helical" evidence="1">
    <location>
        <begin position="309"/>
        <end position="326"/>
    </location>
</feature>
<dbReference type="Pfam" id="PF02308">
    <property type="entry name" value="MgtC"/>
    <property type="match status" value="1"/>
</dbReference>
<keyword evidence="1" id="KW-1133">Transmembrane helix</keyword>
<protein>
    <submittedName>
        <fullName evidence="4">Uncharacterized membrane protein (DUF4010 family)</fullName>
    </submittedName>
</protein>
<evidence type="ECO:0000313" key="5">
    <source>
        <dbReference type="Proteomes" id="UP000231134"/>
    </source>
</evidence>
<evidence type="ECO:0000256" key="1">
    <source>
        <dbReference type="SAM" id="Phobius"/>
    </source>
</evidence>
<gene>
    <name evidence="4" type="ORF">BGX16_2725</name>
</gene>
<dbReference type="Proteomes" id="UP000231134">
    <property type="component" value="Unassembled WGS sequence"/>
</dbReference>
<dbReference type="AlphaFoldDB" id="A0A2M9AAP5"/>
<dbReference type="PANTHER" id="PTHR39084:SF1">
    <property type="entry name" value="DUF4010 DOMAIN-CONTAINING PROTEIN"/>
    <property type="match status" value="1"/>
</dbReference>
<dbReference type="EMBL" id="PGEX01000001">
    <property type="protein sequence ID" value="PJJ42683.1"/>
    <property type="molecule type" value="Genomic_DNA"/>
</dbReference>
<feature type="transmembrane region" description="Helical" evidence="1">
    <location>
        <begin position="270"/>
        <end position="289"/>
    </location>
</feature>
<feature type="transmembrane region" description="Helical" evidence="1">
    <location>
        <begin position="370"/>
        <end position="394"/>
    </location>
</feature>
<feature type="transmembrane region" description="Helical" evidence="1">
    <location>
        <begin position="49"/>
        <end position="78"/>
    </location>
</feature>
<name>A0A2M9AAP5_9BACT</name>
<organism evidence="4 5">
    <name type="scientific">Hallerella succinigenes</name>
    <dbReference type="NCBI Taxonomy" id="1896222"/>
    <lineage>
        <taxon>Bacteria</taxon>
        <taxon>Pseudomonadati</taxon>
        <taxon>Fibrobacterota</taxon>
        <taxon>Fibrobacteria</taxon>
        <taxon>Fibrobacterales</taxon>
        <taxon>Fibrobacteraceae</taxon>
        <taxon>Hallerella</taxon>
    </lineage>
</organism>
<evidence type="ECO:0000313" key="4">
    <source>
        <dbReference type="EMBL" id="PJJ42683.1"/>
    </source>
</evidence>
<keyword evidence="1" id="KW-0812">Transmembrane</keyword>